<evidence type="ECO:0000256" key="1">
    <source>
        <dbReference type="SAM" id="MobiDB-lite"/>
    </source>
</evidence>
<feature type="non-terminal residue" evidence="3">
    <location>
        <position position="1"/>
    </location>
</feature>
<proteinExistence type="evidence at transcript level"/>
<dbReference type="EMBL" id="GBBM01007278">
    <property type="protein sequence ID" value="JAC28140.1"/>
    <property type="molecule type" value="mRNA"/>
</dbReference>
<dbReference type="AlphaFoldDB" id="A0A023G5G7"/>
<feature type="compositionally biased region" description="Low complexity" evidence="1">
    <location>
        <begin position="119"/>
        <end position="132"/>
    </location>
</feature>
<reference evidence="3" key="1">
    <citation type="submission" date="2014-03" db="EMBL/GenBank/DDBJ databases">
        <title>The sialotranscriptome of Amblyomma triste, Amblyomma parvum and Amblyomma cajennense ticks, uncovered by 454-based RNA-seq.</title>
        <authorList>
            <person name="Garcia G.R."/>
            <person name="Gardinassi L.G."/>
            <person name="Ribeiro J.M."/>
            <person name="Anatriello E."/>
            <person name="Ferreira B.R."/>
            <person name="Moreira H.N."/>
            <person name="Mafra C."/>
            <person name="Olegario M.M."/>
            <person name="Szabo P.J."/>
            <person name="Miranda-Santos I.K."/>
            <person name="Maruyama S.R."/>
        </authorList>
    </citation>
    <scope>NUCLEOTIDE SEQUENCE</scope>
    <source>
        <strain evidence="3">Mato Grasso do Sul</strain>
        <tissue evidence="3">Salivary glands</tissue>
    </source>
</reference>
<protein>
    <submittedName>
        <fullName evidence="3">Putative tick defensins 1</fullName>
    </submittedName>
</protein>
<feature type="region of interest" description="Disordered" evidence="1">
    <location>
        <begin position="100"/>
        <end position="144"/>
    </location>
</feature>
<feature type="signal peptide" evidence="2">
    <location>
        <begin position="1"/>
        <end position="32"/>
    </location>
</feature>
<accession>A0A023G5G7</accession>
<name>A0A023G5G7_AMBTT</name>
<evidence type="ECO:0000313" key="3">
    <source>
        <dbReference type="EMBL" id="JAC28140.1"/>
    </source>
</evidence>
<feature type="chain" id="PRO_5001518272" evidence="2">
    <location>
        <begin position="33"/>
        <end position="215"/>
    </location>
</feature>
<sequence length="215" mass="23721">ALCAVLLTRTIAMNAAVALLLAWIAKWPTVDSCYNNKRLGFCSKKGYLHETLCPDVEYIRCKPWSFQCSCTRKALRRGDGECVITAAECAEGKKKYTKKPVDKEIEGTDDNLDMLDNQPPATSTTPATPTAPEQQNIPPPSTADGTLYYSGGSHGCPSDSHICQASCSTLGYPYSYCDRYINKDCYCYGRRLNIHSESPGKKKIELKCHGLTEKS</sequence>
<keyword evidence="2" id="KW-0732">Signal</keyword>
<evidence type="ECO:0000256" key="2">
    <source>
        <dbReference type="SAM" id="SignalP"/>
    </source>
</evidence>
<organism evidence="3">
    <name type="scientific">Amblyomma triste</name>
    <name type="common">Neotropical tick</name>
    <dbReference type="NCBI Taxonomy" id="251400"/>
    <lineage>
        <taxon>Eukaryota</taxon>
        <taxon>Metazoa</taxon>
        <taxon>Ecdysozoa</taxon>
        <taxon>Arthropoda</taxon>
        <taxon>Chelicerata</taxon>
        <taxon>Arachnida</taxon>
        <taxon>Acari</taxon>
        <taxon>Parasitiformes</taxon>
        <taxon>Ixodida</taxon>
        <taxon>Ixodoidea</taxon>
        <taxon>Ixodidae</taxon>
        <taxon>Amblyomminae</taxon>
        <taxon>Amblyomma</taxon>
    </lineage>
</organism>